<evidence type="ECO:0000313" key="1">
    <source>
        <dbReference type="EMBL" id="SDX62145.1"/>
    </source>
</evidence>
<evidence type="ECO:0000313" key="2">
    <source>
        <dbReference type="Proteomes" id="UP000198647"/>
    </source>
</evidence>
<accession>A0A1H3D6Z5</accession>
<dbReference type="RefSeq" id="WP_093105820.1">
    <property type="nucleotide sequence ID" value="NZ_FNOS01000002.1"/>
</dbReference>
<proteinExistence type="predicted"/>
<reference evidence="1 2" key="1">
    <citation type="submission" date="2016-10" db="EMBL/GenBank/DDBJ databases">
        <authorList>
            <person name="Varghese N."/>
            <person name="Submissions S."/>
        </authorList>
    </citation>
    <scope>NUCLEOTIDE SEQUENCE [LARGE SCALE GENOMIC DNA]</scope>
    <source>
        <strain evidence="1 2">DSM 20748</strain>
    </source>
</reference>
<dbReference type="Proteomes" id="UP000198647">
    <property type="component" value="Unassembled WGS sequence"/>
</dbReference>
<name>A0A1H3D6Z5_9BACI</name>
<keyword evidence="2" id="KW-1185">Reference proteome</keyword>
<sequence length="66" mass="7730">MNQAEIGIMKERIQYFSDKKINDLTNSEIEEFLAIREYVRENHIKPIWDAIGGAMKGYKEKLGINK</sequence>
<organism evidence="1 2">
    <name type="scientific">Salimicrobium album</name>
    <dbReference type="NCBI Taxonomy" id="50717"/>
    <lineage>
        <taxon>Bacteria</taxon>
        <taxon>Bacillati</taxon>
        <taxon>Bacillota</taxon>
        <taxon>Bacilli</taxon>
        <taxon>Bacillales</taxon>
        <taxon>Bacillaceae</taxon>
        <taxon>Salimicrobium</taxon>
    </lineage>
</organism>
<protein>
    <submittedName>
        <fullName evidence="1">Uncharacterized protein</fullName>
    </submittedName>
</protein>
<gene>
    <name evidence="1" type="ORF">SAMN04488081_0854</name>
</gene>
<dbReference type="EMBL" id="FNOS01000002">
    <property type="protein sequence ID" value="SDX62145.1"/>
    <property type="molecule type" value="Genomic_DNA"/>
</dbReference>
<comment type="caution">
    <text evidence="1">The sequence shown here is derived from an EMBL/GenBank/DDBJ whole genome shotgun (WGS) entry which is preliminary data.</text>
</comment>